<accession>A0ABS0FBI3</accession>
<dbReference type="Proteomes" id="UP000660070">
    <property type="component" value="Unassembled WGS sequence"/>
</dbReference>
<evidence type="ECO:0000313" key="2">
    <source>
        <dbReference type="Proteomes" id="UP000660070"/>
    </source>
</evidence>
<protein>
    <submittedName>
        <fullName evidence="1">Uncharacterized protein</fullName>
    </submittedName>
</protein>
<gene>
    <name evidence="1" type="ORF">IV494_07765</name>
</gene>
<comment type="caution">
    <text evidence="1">The sequence shown here is derived from an EMBL/GenBank/DDBJ whole genome shotgun (WGS) entry which is preliminary data.</text>
</comment>
<sequence length="229" mass="25779">MKYIILIYISFFLISCSSREDIIKSPDGIKTEVTGKVFDFQRNIPVSNYLVSVKTEYRDYCGYASCIKTEQVASVRSDQNGLYRISFDYINDPAKQDLNYFIKVENSDGYIAEKISNSVIDPAKTNVQDINAWKPITAKFNLKVSNNANPPLYVATLLTPESGTFNNDIVAADGNVSVELLAKPSSVMYVKFYYFVGGNYSVIHSVTKQITTSNEEVQNFNFDIDCSTF</sequence>
<reference evidence="1 2" key="1">
    <citation type="submission" date="2020-11" db="EMBL/GenBank/DDBJ databases">
        <title>Kaistella gelatinilytica sp. nov., a flavobacterium isolated from Antarctic Soil.</title>
        <authorList>
            <person name="Li J."/>
        </authorList>
    </citation>
    <scope>NUCLEOTIDE SEQUENCE [LARGE SCALE GENOMIC DNA]</scope>
    <source>
        <strain evidence="1 2">G5-32</strain>
    </source>
</reference>
<keyword evidence="2" id="KW-1185">Reference proteome</keyword>
<dbReference type="EMBL" id="JADPVI010000002">
    <property type="protein sequence ID" value="MBF8457077.1"/>
    <property type="molecule type" value="Genomic_DNA"/>
</dbReference>
<dbReference type="PROSITE" id="PS51257">
    <property type="entry name" value="PROKAR_LIPOPROTEIN"/>
    <property type="match status" value="1"/>
</dbReference>
<proteinExistence type="predicted"/>
<name>A0ABS0FBI3_9FLAO</name>
<organism evidence="1 2">
    <name type="scientific">Kaistella gelatinilytica</name>
    <dbReference type="NCBI Taxonomy" id="2787636"/>
    <lineage>
        <taxon>Bacteria</taxon>
        <taxon>Pseudomonadati</taxon>
        <taxon>Bacteroidota</taxon>
        <taxon>Flavobacteriia</taxon>
        <taxon>Flavobacteriales</taxon>
        <taxon>Weeksellaceae</taxon>
        <taxon>Chryseobacterium group</taxon>
        <taxon>Kaistella</taxon>
    </lineage>
</organism>
<evidence type="ECO:0000313" key="1">
    <source>
        <dbReference type="EMBL" id="MBF8457077.1"/>
    </source>
</evidence>
<dbReference type="RefSeq" id="WP_196079599.1">
    <property type="nucleotide sequence ID" value="NZ_JADPVI010000002.1"/>
</dbReference>